<dbReference type="Pfam" id="PF21607">
    <property type="entry name" value="FabD_helical_ins"/>
    <property type="match status" value="1"/>
</dbReference>
<dbReference type="Proteomes" id="UP001595533">
    <property type="component" value="Unassembled WGS sequence"/>
</dbReference>
<evidence type="ECO:0000313" key="3">
    <source>
        <dbReference type="Proteomes" id="UP001595533"/>
    </source>
</evidence>
<gene>
    <name evidence="2" type="ORF">ACFODZ_12635</name>
</gene>
<dbReference type="EMBL" id="JBHRTS010000006">
    <property type="protein sequence ID" value="MFC3195091.1"/>
    <property type="molecule type" value="Genomic_DNA"/>
</dbReference>
<proteinExistence type="predicted"/>
<dbReference type="NCBIfam" id="TIGR02814">
    <property type="entry name" value="pfaD_fam"/>
    <property type="match status" value="1"/>
</dbReference>
<dbReference type="Gene3D" id="3.20.20.70">
    <property type="entry name" value="Aldolase class I"/>
    <property type="match status" value="2"/>
</dbReference>
<evidence type="ECO:0000313" key="2">
    <source>
        <dbReference type="EMBL" id="MFC3195091.1"/>
    </source>
</evidence>
<keyword evidence="3" id="KW-1185">Reference proteome</keyword>
<sequence length="474" mass="52631">MKQSKPVQSDQWFCSLTPESLGSAEFKSRYQIKYAYLSGAMYQGIASKELVVAMAQKGLLGFLGTGGRDIQAVENDIIAIQAELAVNEVFGVNLISQMENPEAELNTVAMYVKHGVNIVEASAYMQMTLALVYYRVSGLSRAADGTVQCAHKIIAKLSRPEVAEKFLSPPPLKMVQTLLAENKISKEQSELSQLIPMCSDICVEADSGGHTDRGIPSVLLPSIQSLRLTVLEKYAYQDAIHVGLAGGIGVPQSAASAFMMGADFILTGSINQCTVEAATSDEVKDMLQSINVQDTDYAPAGDMFEIGAKVQVLKKGNFFAARANKLYDLYSQYRGWDDIPEATRKQIEQKYFQQGFAAVWAEVEQYHLQKGNSKIIEKAHKCKKHQLALVFKKYFSLTTRYALQGMSEKRIDFQVHTGPALGAFNQWVKDTPLADWRNRRVAEVAEQLMCETARFMSQEINRLMTASRQQDQQP</sequence>
<dbReference type="InterPro" id="IPR014179">
    <property type="entry name" value="PfaD-like_TIM-barrel"/>
</dbReference>
<comment type="caution">
    <text evidence="2">The sequence shown here is derived from an EMBL/GenBank/DDBJ whole genome shotgun (WGS) entry which is preliminary data.</text>
</comment>
<feature type="domain" description="[Acyl-carrier-protein] S-malonyltransferase-like inserted helical" evidence="1">
    <location>
        <begin position="333"/>
        <end position="413"/>
    </location>
</feature>
<accession>A0ABV7JAE6</accession>
<reference evidence="3" key="1">
    <citation type="journal article" date="2019" name="Int. J. Syst. Evol. Microbiol.">
        <title>The Global Catalogue of Microorganisms (GCM) 10K type strain sequencing project: providing services to taxonomists for standard genome sequencing and annotation.</title>
        <authorList>
            <consortium name="The Broad Institute Genomics Platform"/>
            <consortium name="The Broad Institute Genome Sequencing Center for Infectious Disease"/>
            <person name="Wu L."/>
            <person name="Ma J."/>
        </authorList>
    </citation>
    <scope>NUCLEOTIDE SEQUENCE [LARGE SCALE GENOMIC DNA]</scope>
    <source>
        <strain evidence="3">KCTC 42953</strain>
    </source>
</reference>
<dbReference type="InterPro" id="IPR049489">
    <property type="entry name" value="FabD-like_helical_ins"/>
</dbReference>
<dbReference type="InterPro" id="IPR013785">
    <property type="entry name" value="Aldolase_TIM"/>
</dbReference>
<dbReference type="PANTHER" id="PTHR32332:SF20">
    <property type="entry name" value="2-NITROPROPANE DIOXYGENASE-LIKE PROTEIN"/>
    <property type="match status" value="1"/>
</dbReference>
<dbReference type="RefSeq" id="WP_077412992.1">
    <property type="nucleotide sequence ID" value="NZ_JBHRTS010000006.1"/>
</dbReference>
<dbReference type="PANTHER" id="PTHR32332">
    <property type="entry name" value="2-NITROPROPANE DIOXYGENASE"/>
    <property type="match status" value="1"/>
</dbReference>
<evidence type="ECO:0000259" key="1">
    <source>
        <dbReference type="Pfam" id="PF21607"/>
    </source>
</evidence>
<protein>
    <submittedName>
        <fullName evidence="2">PfaD family polyunsaturated fatty acid/polyketide biosynthesis protein</fullName>
    </submittedName>
</protein>
<name>A0ABV7JAE6_9GAMM</name>
<organism evidence="2 3">
    <name type="scientific">Marinicella sediminis</name>
    <dbReference type="NCBI Taxonomy" id="1792834"/>
    <lineage>
        <taxon>Bacteria</taxon>
        <taxon>Pseudomonadati</taxon>
        <taxon>Pseudomonadota</taxon>
        <taxon>Gammaproteobacteria</taxon>
        <taxon>Lysobacterales</taxon>
        <taxon>Marinicellaceae</taxon>
        <taxon>Marinicella</taxon>
    </lineage>
</organism>
<dbReference type="SUPFAM" id="SSF51412">
    <property type="entry name" value="Inosine monophosphate dehydrogenase (IMPDH)"/>
    <property type="match status" value="1"/>
</dbReference>